<dbReference type="PROSITE" id="PS51746">
    <property type="entry name" value="PPM_2"/>
    <property type="match status" value="1"/>
</dbReference>
<dbReference type="InterPro" id="IPR036457">
    <property type="entry name" value="PPM-type-like_dom_sf"/>
</dbReference>
<dbReference type="InterPro" id="IPR015655">
    <property type="entry name" value="PP2C"/>
</dbReference>
<dbReference type="EMBL" id="DRNB01000098">
    <property type="protein sequence ID" value="HHJ63781.1"/>
    <property type="molecule type" value="Genomic_DNA"/>
</dbReference>
<proteinExistence type="predicted"/>
<evidence type="ECO:0000259" key="1">
    <source>
        <dbReference type="PROSITE" id="PS51746"/>
    </source>
</evidence>
<organism evidence="2">
    <name type="scientific">Aquifex aeolicus</name>
    <dbReference type="NCBI Taxonomy" id="63363"/>
    <lineage>
        <taxon>Bacteria</taxon>
        <taxon>Pseudomonadati</taxon>
        <taxon>Aquificota</taxon>
        <taxon>Aquificia</taxon>
        <taxon>Aquificales</taxon>
        <taxon>Aquificaceae</taxon>
        <taxon>Aquifex</taxon>
    </lineage>
</organism>
<dbReference type="InterPro" id="IPR001932">
    <property type="entry name" value="PPM-type_phosphatase-like_dom"/>
</dbReference>
<dbReference type="GO" id="GO:0004722">
    <property type="term" value="F:protein serine/threonine phosphatase activity"/>
    <property type="evidence" value="ECO:0007669"/>
    <property type="project" value="InterPro"/>
</dbReference>
<reference evidence="2" key="1">
    <citation type="journal article" date="2020" name="mSystems">
        <title>Genome- and Community-Level Interaction Insights into Carbon Utilization and Element Cycling Functions of Hydrothermarchaeota in Hydrothermal Sediment.</title>
        <authorList>
            <person name="Zhou Z."/>
            <person name="Liu Y."/>
            <person name="Xu W."/>
            <person name="Pan J."/>
            <person name="Luo Z.H."/>
            <person name="Li M."/>
        </authorList>
    </citation>
    <scope>NUCLEOTIDE SEQUENCE [LARGE SCALE GENOMIC DNA]</scope>
    <source>
        <strain evidence="2">HyVt-501</strain>
    </source>
</reference>
<evidence type="ECO:0000313" key="2">
    <source>
        <dbReference type="EMBL" id="HHJ63781.1"/>
    </source>
</evidence>
<comment type="caution">
    <text evidence="2">The sequence shown here is derived from an EMBL/GenBank/DDBJ whole genome shotgun (WGS) entry which is preliminary data.</text>
</comment>
<feature type="non-terminal residue" evidence="2">
    <location>
        <position position="1"/>
    </location>
</feature>
<feature type="domain" description="PPM-type phosphatase" evidence="1">
    <location>
        <begin position="1"/>
        <end position="169"/>
    </location>
</feature>
<dbReference type="SUPFAM" id="SSF81606">
    <property type="entry name" value="PP2C-like"/>
    <property type="match status" value="1"/>
</dbReference>
<accession>A0A7C5QE23</accession>
<dbReference type="PANTHER" id="PTHR47992">
    <property type="entry name" value="PROTEIN PHOSPHATASE"/>
    <property type="match status" value="1"/>
</dbReference>
<gene>
    <name evidence="2" type="ORF">ENJ61_02635</name>
</gene>
<protein>
    <submittedName>
        <fullName evidence="2">Serine/threonine-protein phosphatase</fullName>
    </submittedName>
</protein>
<dbReference type="Proteomes" id="UP000885792">
    <property type="component" value="Unassembled WGS sequence"/>
</dbReference>
<dbReference type="AlphaFoldDB" id="A0A7C5QE23"/>
<dbReference type="SMART" id="SM00331">
    <property type="entry name" value="PP2C_SIG"/>
    <property type="match status" value="1"/>
</dbReference>
<dbReference type="Gene3D" id="3.60.40.10">
    <property type="entry name" value="PPM-type phosphatase domain"/>
    <property type="match status" value="1"/>
</dbReference>
<sequence>PEDIQRELAKAKEFLDAYVERESRCRGMGTAVAGVSLTDRGALVFNVGDCRVYLRRDRLLRLTEDHTEAYELFRRGAIGEEDLREHPLRNLLTSALMGGYPDELLIYTRPVDVREGDLLLLCSDGLWGEMSLKEMEDCTSLREEETAGCLFRKAYRGGSDNISFILIRVLGG</sequence>
<name>A0A7C5QE23_AQUAO</name>